<evidence type="ECO:0000313" key="1">
    <source>
        <dbReference type="EMBL" id="EMJ93501.1"/>
    </source>
</evidence>
<dbReference type="Proteomes" id="UP000011988">
    <property type="component" value="Unassembled WGS sequence"/>
</dbReference>
<name>M6CSM1_9LEPT</name>
<dbReference type="EMBL" id="ANIK01000065">
    <property type="protein sequence ID" value="EMJ93501.1"/>
    <property type="molecule type" value="Genomic_DNA"/>
</dbReference>
<comment type="caution">
    <text evidence="1">The sequence shown here is derived from an EMBL/GenBank/DDBJ whole genome shotgun (WGS) entry which is preliminary data.</text>
</comment>
<sequence length="38" mass="4319">MIGRFGKETNDTNAVSALQSGFVHFGKRYIIRYIMIIA</sequence>
<accession>M6CSM1</accession>
<protein>
    <submittedName>
        <fullName evidence="1">Uncharacterized protein</fullName>
    </submittedName>
</protein>
<dbReference type="PATRIC" id="fig|1218565.3.peg.3024"/>
<dbReference type="AlphaFoldDB" id="M6CSM1"/>
<reference evidence="1 2" key="1">
    <citation type="submission" date="2013-01" db="EMBL/GenBank/DDBJ databases">
        <authorList>
            <person name="Harkins D.M."/>
            <person name="Durkin A.S."/>
            <person name="Brinkac L.M."/>
            <person name="Haft D.H."/>
            <person name="Selengut J.D."/>
            <person name="Sanka R."/>
            <person name="DePew J."/>
            <person name="Purushe J."/>
            <person name="Galloway R.L."/>
            <person name="Vinetz J.M."/>
            <person name="Sutton G.G."/>
            <person name="Nierman W.C."/>
            <person name="Fouts D.E."/>
        </authorList>
    </citation>
    <scope>NUCLEOTIDE SEQUENCE [LARGE SCALE GENOMIC DNA]</scope>
    <source>
        <strain evidence="1 2">79601</strain>
    </source>
</reference>
<evidence type="ECO:0000313" key="2">
    <source>
        <dbReference type="Proteomes" id="UP000011988"/>
    </source>
</evidence>
<organism evidence="1 2">
    <name type="scientific">Leptospira alstonii serovar Sichuan str. 79601</name>
    <dbReference type="NCBI Taxonomy" id="1218565"/>
    <lineage>
        <taxon>Bacteria</taxon>
        <taxon>Pseudomonadati</taxon>
        <taxon>Spirochaetota</taxon>
        <taxon>Spirochaetia</taxon>
        <taxon>Leptospirales</taxon>
        <taxon>Leptospiraceae</taxon>
        <taxon>Leptospira</taxon>
    </lineage>
</organism>
<gene>
    <name evidence="1" type="ORF">LEP1GSC194_1179</name>
</gene>
<proteinExistence type="predicted"/>